<feature type="transmembrane region" description="Helical" evidence="1">
    <location>
        <begin position="140"/>
        <end position="159"/>
    </location>
</feature>
<feature type="transmembrane region" description="Helical" evidence="1">
    <location>
        <begin position="221"/>
        <end position="241"/>
    </location>
</feature>
<keyword evidence="1" id="KW-1133">Transmembrane helix</keyword>
<feature type="transmembrane region" description="Helical" evidence="1">
    <location>
        <begin position="85"/>
        <end position="104"/>
    </location>
</feature>
<feature type="transmembrane region" description="Helical" evidence="1">
    <location>
        <begin position="111"/>
        <end position="134"/>
    </location>
</feature>
<dbReference type="Proteomes" id="UP000250369">
    <property type="component" value="Unassembled WGS sequence"/>
</dbReference>
<feature type="transmembrane region" description="Helical" evidence="1">
    <location>
        <begin position="164"/>
        <end position="181"/>
    </location>
</feature>
<proteinExistence type="predicted"/>
<gene>
    <name evidence="2" type="ORF">DQG23_06685</name>
</gene>
<sequence length="275" mass="30990">MDKEKRKLIIAEIESWRRSKLLPEQYCDFLINLYLEDPQERTKTTLFGVSAAAIQNSSMKIWLLLFGGLGLISYFVLHFNSFPLPMQIAISSLFILTCYMLGGVQRNKSPLVSYMCNGIASISLLSIGLVLLRAHDAGEGTIVAFVGACSIVWMLIGILMRLPIFHFCGWVVLCLIYGWFLKQNISSFDWIALQMSWVPVSIVLAWLGWLIQYRSKASGTVLLVVGFCLWFVPEGFGFGLTDLNRESLQLLLFGKLIVAGAVLFASRKKWTEWVA</sequence>
<evidence type="ECO:0000256" key="1">
    <source>
        <dbReference type="SAM" id="Phobius"/>
    </source>
</evidence>
<name>A0A329MPD6_9BACL</name>
<evidence type="ECO:0008006" key="4">
    <source>
        <dbReference type="Google" id="ProtNLM"/>
    </source>
</evidence>
<feature type="transmembrane region" description="Helical" evidence="1">
    <location>
        <begin position="247"/>
        <end position="265"/>
    </location>
</feature>
<feature type="transmembrane region" description="Helical" evidence="1">
    <location>
        <begin position="187"/>
        <end position="209"/>
    </location>
</feature>
<reference evidence="2 3" key="1">
    <citation type="journal article" date="2009" name="Int. J. Syst. Evol. Microbiol.">
        <title>Paenibacillus contaminans sp. nov., isolated from a contaminated laboratory plate.</title>
        <authorList>
            <person name="Chou J.H."/>
            <person name="Lee J.H."/>
            <person name="Lin M.C."/>
            <person name="Chang P.S."/>
            <person name="Arun A.B."/>
            <person name="Young C.C."/>
            <person name="Chen W.M."/>
        </authorList>
    </citation>
    <scope>NUCLEOTIDE SEQUENCE [LARGE SCALE GENOMIC DNA]</scope>
    <source>
        <strain evidence="2 3">CKOBP-6</strain>
    </source>
</reference>
<protein>
    <recommendedName>
        <fullName evidence="4">DUF2157 domain-containing protein</fullName>
    </recommendedName>
</protein>
<dbReference type="AlphaFoldDB" id="A0A329MPD6"/>
<comment type="caution">
    <text evidence="2">The sequence shown here is derived from an EMBL/GenBank/DDBJ whole genome shotgun (WGS) entry which is preliminary data.</text>
</comment>
<organism evidence="2 3">
    <name type="scientific">Paenibacillus contaminans</name>
    <dbReference type="NCBI Taxonomy" id="450362"/>
    <lineage>
        <taxon>Bacteria</taxon>
        <taxon>Bacillati</taxon>
        <taxon>Bacillota</taxon>
        <taxon>Bacilli</taxon>
        <taxon>Bacillales</taxon>
        <taxon>Paenibacillaceae</taxon>
        <taxon>Paenibacillus</taxon>
    </lineage>
</organism>
<feature type="transmembrane region" description="Helical" evidence="1">
    <location>
        <begin position="61"/>
        <end position="79"/>
    </location>
</feature>
<keyword evidence="1" id="KW-0472">Membrane</keyword>
<dbReference type="EMBL" id="QMFB01000003">
    <property type="protein sequence ID" value="RAV21745.1"/>
    <property type="molecule type" value="Genomic_DNA"/>
</dbReference>
<accession>A0A329MPD6</accession>
<keyword evidence="3" id="KW-1185">Reference proteome</keyword>
<keyword evidence="1" id="KW-0812">Transmembrane</keyword>
<evidence type="ECO:0000313" key="3">
    <source>
        <dbReference type="Proteomes" id="UP000250369"/>
    </source>
</evidence>
<evidence type="ECO:0000313" key="2">
    <source>
        <dbReference type="EMBL" id="RAV21745.1"/>
    </source>
</evidence>